<organism evidence="1 2">
    <name type="scientific">Streptomyces anandii</name>
    <dbReference type="NCBI Taxonomy" id="285454"/>
    <lineage>
        <taxon>Bacteria</taxon>
        <taxon>Bacillati</taxon>
        <taxon>Actinomycetota</taxon>
        <taxon>Actinomycetes</taxon>
        <taxon>Kitasatosporales</taxon>
        <taxon>Streptomycetaceae</taxon>
        <taxon>Streptomyces</taxon>
    </lineage>
</organism>
<proteinExistence type="predicted"/>
<protein>
    <submittedName>
        <fullName evidence="1">Uncharacterized protein</fullName>
    </submittedName>
</protein>
<keyword evidence="2" id="KW-1185">Reference proteome</keyword>
<name>A0ABW6HC01_9ACTN</name>
<dbReference type="RefSeq" id="WP_381808813.1">
    <property type="nucleotide sequence ID" value="NZ_JBHYTS010000053.1"/>
</dbReference>
<evidence type="ECO:0000313" key="2">
    <source>
        <dbReference type="Proteomes" id="UP001599756"/>
    </source>
</evidence>
<gene>
    <name evidence="1" type="ORF">ACFW88_26945</name>
</gene>
<dbReference type="Proteomes" id="UP001599756">
    <property type="component" value="Unassembled WGS sequence"/>
</dbReference>
<dbReference type="EMBL" id="JBHYTS010000053">
    <property type="protein sequence ID" value="MFE1754137.1"/>
    <property type="molecule type" value="Genomic_DNA"/>
</dbReference>
<evidence type="ECO:0000313" key="1">
    <source>
        <dbReference type="EMBL" id="MFE1754137.1"/>
    </source>
</evidence>
<reference evidence="1 2" key="1">
    <citation type="submission" date="2024-09" db="EMBL/GenBank/DDBJ databases">
        <title>The Natural Products Discovery Center: Release of the First 8490 Sequenced Strains for Exploring Actinobacteria Biosynthetic Diversity.</title>
        <authorList>
            <person name="Kalkreuter E."/>
            <person name="Kautsar S.A."/>
            <person name="Yang D."/>
            <person name="Bader C.D."/>
            <person name="Teijaro C.N."/>
            <person name="Fluegel L."/>
            <person name="Davis C.M."/>
            <person name="Simpson J.R."/>
            <person name="Lauterbach L."/>
            <person name="Steele A.D."/>
            <person name="Gui C."/>
            <person name="Meng S."/>
            <person name="Li G."/>
            <person name="Viehrig K."/>
            <person name="Ye F."/>
            <person name="Su P."/>
            <person name="Kiefer A.F."/>
            <person name="Nichols A."/>
            <person name="Cepeda A.J."/>
            <person name="Yan W."/>
            <person name="Fan B."/>
            <person name="Jiang Y."/>
            <person name="Adhikari A."/>
            <person name="Zheng C.-J."/>
            <person name="Schuster L."/>
            <person name="Cowan T.M."/>
            <person name="Smanski M.J."/>
            <person name="Chevrette M.G."/>
            <person name="De Carvalho L.P.S."/>
            <person name="Shen B."/>
        </authorList>
    </citation>
    <scope>NUCLEOTIDE SEQUENCE [LARGE SCALE GENOMIC DNA]</scope>
    <source>
        <strain evidence="1 2">NPDC059500</strain>
    </source>
</reference>
<sequence length="48" mass="4768">MQFGVLSAEVVGQGPGGFLLDAEGIEQGLEVHAAAVCGPRQAGAFALV</sequence>
<accession>A0ABW6HC01</accession>
<comment type="caution">
    <text evidence="1">The sequence shown here is derived from an EMBL/GenBank/DDBJ whole genome shotgun (WGS) entry which is preliminary data.</text>
</comment>